<feature type="signal peptide" evidence="2">
    <location>
        <begin position="1"/>
        <end position="17"/>
    </location>
</feature>
<name>M2U273_COCH5</name>
<feature type="compositionally biased region" description="Polar residues" evidence="1">
    <location>
        <begin position="64"/>
        <end position="83"/>
    </location>
</feature>
<evidence type="ECO:0000313" key="4">
    <source>
        <dbReference type="Proteomes" id="UP000016936"/>
    </source>
</evidence>
<accession>M2U273</accession>
<reference evidence="4" key="2">
    <citation type="journal article" date="2013" name="PLoS Genet.">
        <title>Comparative genome structure, secondary metabolite, and effector coding capacity across Cochliobolus pathogens.</title>
        <authorList>
            <person name="Condon B.J."/>
            <person name="Leng Y."/>
            <person name="Wu D."/>
            <person name="Bushley K.E."/>
            <person name="Ohm R.A."/>
            <person name="Otillar R."/>
            <person name="Martin J."/>
            <person name="Schackwitz W."/>
            <person name="Grimwood J."/>
            <person name="MohdZainudin N."/>
            <person name="Xue C."/>
            <person name="Wang R."/>
            <person name="Manning V.A."/>
            <person name="Dhillon B."/>
            <person name="Tu Z.J."/>
            <person name="Steffenson B.J."/>
            <person name="Salamov A."/>
            <person name="Sun H."/>
            <person name="Lowry S."/>
            <person name="LaButti K."/>
            <person name="Han J."/>
            <person name="Copeland A."/>
            <person name="Lindquist E."/>
            <person name="Barry K."/>
            <person name="Schmutz J."/>
            <person name="Baker S.E."/>
            <person name="Ciuffetti L.M."/>
            <person name="Grigoriev I.V."/>
            <person name="Zhong S."/>
            <person name="Turgeon B.G."/>
        </authorList>
    </citation>
    <scope>NUCLEOTIDE SEQUENCE [LARGE SCALE GENOMIC DNA]</scope>
    <source>
        <strain evidence="4">C5 / ATCC 48332 / race O</strain>
    </source>
</reference>
<dbReference type="HOGENOM" id="CLU_022878_0_0_1"/>
<evidence type="ECO:0000256" key="2">
    <source>
        <dbReference type="SAM" id="SignalP"/>
    </source>
</evidence>
<sequence>MRNVLLAVSAISGLASALPQRPNFEAAKAVPLPNIDLLKPNVDAKPNAPIKYNQPAAVQDVKQDVSSNGVQTRKRSTSCSSGTAEPGSGAPVPGDGSVGAYTDSGSVLNSNAAQATAPSGYVEAFKGLNNATQQIGYLTYKNIDGADYNVQACADFCDSENFCLGFNIYYERDPTYTPTSSCPDPVAQTNLKCALFGYPVSANTAINAGQYREQFQVVISGSNGYSKQQGTVCRNAPTVSSFDAPTQLPAAIDAPSITKNGQQYSTYNGMRLFNENPYDPSLCAAACQAQTAFDKEHLVDSNGEYRPCNFFTSYILTQNDVPLGTYCAFYTQTWGAQYATNTGYYWESDVYRTICAASYSLTAQDSGIATSN</sequence>
<feature type="region of interest" description="Disordered" evidence="1">
    <location>
        <begin position="46"/>
        <end position="98"/>
    </location>
</feature>
<feature type="chain" id="PRO_5004026401" description="Apple domain-containing protein" evidence="2">
    <location>
        <begin position="18"/>
        <end position="372"/>
    </location>
</feature>
<evidence type="ECO:0000313" key="3">
    <source>
        <dbReference type="EMBL" id="EMD88141.1"/>
    </source>
</evidence>
<dbReference type="OrthoDB" id="271448at2759"/>
<dbReference type="PANTHER" id="PTHR36578">
    <property type="entry name" value="CHROMOSOME 15, WHOLE GENOME SHOTGUN SEQUENCE"/>
    <property type="match status" value="1"/>
</dbReference>
<dbReference type="PANTHER" id="PTHR36578:SF1">
    <property type="entry name" value="APPLE DOMAIN-CONTAINING PROTEIN"/>
    <property type="match status" value="1"/>
</dbReference>
<dbReference type="OMA" id="AQTEYNA"/>
<organism evidence="3 4">
    <name type="scientific">Cochliobolus heterostrophus (strain C5 / ATCC 48332 / race O)</name>
    <name type="common">Southern corn leaf blight fungus</name>
    <name type="synonym">Bipolaris maydis</name>
    <dbReference type="NCBI Taxonomy" id="701091"/>
    <lineage>
        <taxon>Eukaryota</taxon>
        <taxon>Fungi</taxon>
        <taxon>Dikarya</taxon>
        <taxon>Ascomycota</taxon>
        <taxon>Pezizomycotina</taxon>
        <taxon>Dothideomycetes</taxon>
        <taxon>Pleosporomycetidae</taxon>
        <taxon>Pleosporales</taxon>
        <taxon>Pleosporineae</taxon>
        <taxon>Pleosporaceae</taxon>
        <taxon>Bipolaris</taxon>
    </lineage>
</organism>
<dbReference type="eggNOG" id="ENOG502SQP0">
    <property type="taxonomic scope" value="Eukaryota"/>
</dbReference>
<dbReference type="AlphaFoldDB" id="M2U273"/>
<protein>
    <recommendedName>
        <fullName evidence="5">Apple domain-containing protein</fullName>
    </recommendedName>
</protein>
<gene>
    <name evidence="3" type="ORF">COCHEDRAFT_1144147</name>
</gene>
<keyword evidence="4" id="KW-1185">Reference proteome</keyword>
<evidence type="ECO:0000256" key="1">
    <source>
        <dbReference type="SAM" id="MobiDB-lite"/>
    </source>
</evidence>
<proteinExistence type="predicted"/>
<reference evidence="3 4" key="1">
    <citation type="journal article" date="2012" name="PLoS Pathog.">
        <title>Diverse lifestyles and strategies of plant pathogenesis encoded in the genomes of eighteen Dothideomycetes fungi.</title>
        <authorList>
            <person name="Ohm R.A."/>
            <person name="Feau N."/>
            <person name="Henrissat B."/>
            <person name="Schoch C.L."/>
            <person name="Horwitz B.A."/>
            <person name="Barry K.W."/>
            <person name="Condon B.J."/>
            <person name="Copeland A.C."/>
            <person name="Dhillon B."/>
            <person name="Glaser F."/>
            <person name="Hesse C.N."/>
            <person name="Kosti I."/>
            <person name="LaButti K."/>
            <person name="Lindquist E.A."/>
            <person name="Lucas S."/>
            <person name="Salamov A.A."/>
            <person name="Bradshaw R.E."/>
            <person name="Ciuffetti L."/>
            <person name="Hamelin R.C."/>
            <person name="Kema G.H.J."/>
            <person name="Lawrence C."/>
            <person name="Scott J.A."/>
            <person name="Spatafora J.W."/>
            <person name="Turgeon B.G."/>
            <person name="de Wit P.J.G.M."/>
            <person name="Zhong S."/>
            <person name="Goodwin S.B."/>
            <person name="Grigoriev I.V."/>
        </authorList>
    </citation>
    <scope>NUCLEOTIDE SEQUENCE [LARGE SCALE GENOMIC DNA]</scope>
    <source>
        <strain evidence="4">C5 / ATCC 48332 / race O</strain>
    </source>
</reference>
<evidence type="ECO:0008006" key="5">
    <source>
        <dbReference type="Google" id="ProtNLM"/>
    </source>
</evidence>
<keyword evidence="2" id="KW-0732">Signal</keyword>
<dbReference type="EMBL" id="KB445581">
    <property type="protein sequence ID" value="EMD88141.1"/>
    <property type="molecule type" value="Genomic_DNA"/>
</dbReference>
<dbReference type="Proteomes" id="UP000016936">
    <property type="component" value="Unassembled WGS sequence"/>
</dbReference>
<dbReference type="STRING" id="701091.M2U273"/>